<evidence type="ECO:0000313" key="3">
    <source>
        <dbReference type="EMBL" id="WPU91853.1"/>
    </source>
</evidence>
<dbReference type="RefSeq" id="WP_321561019.1">
    <property type="nucleotide sequence ID" value="NZ_CP139558.1"/>
</dbReference>
<dbReference type="InterPro" id="IPR027823">
    <property type="entry name" value="DUF4468"/>
</dbReference>
<keyword evidence="4" id="KW-1185">Reference proteome</keyword>
<feature type="chain" id="PRO_5046331112" evidence="1">
    <location>
        <begin position="21"/>
        <end position="178"/>
    </location>
</feature>
<dbReference type="EMBL" id="CP139558">
    <property type="protein sequence ID" value="WPU91853.1"/>
    <property type="molecule type" value="Genomic_DNA"/>
</dbReference>
<dbReference type="Pfam" id="PF14730">
    <property type="entry name" value="DUF4468"/>
    <property type="match status" value="1"/>
</dbReference>
<accession>A0ABZ0TI45</accession>
<keyword evidence="1" id="KW-0732">Signal</keyword>
<dbReference type="Proteomes" id="UP001324380">
    <property type="component" value="Chromosome"/>
</dbReference>
<evidence type="ECO:0000259" key="2">
    <source>
        <dbReference type="Pfam" id="PF14730"/>
    </source>
</evidence>
<reference evidence="3 4" key="1">
    <citation type="submission" date="2023-11" db="EMBL/GenBank/DDBJ databases">
        <title>Analysis of the Genomes of Mucilaginibacter gossypii cycad 4 and M. sabulilitoris SNA2: microbes with the potential for plant growth promotion.</title>
        <authorList>
            <person name="Hirsch A.M."/>
            <person name="Humm E."/>
            <person name="Rubbi M."/>
            <person name="Del Vecchio G."/>
            <person name="Ha S.M."/>
            <person name="Pellegrini M."/>
            <person name="Gunsalus R.P."/>
        </authorList>
    </citation>
    <scope>NUCLEOTIDE SEQUENCE [LARGE SCALE GENOMIC DNA]</scope>
    <source>
        <strain evidence="3 4">SNA2</strain>
    </source>
</reference>
<organism evidence="3 4">
    <name type="scientific">Mucilaginibacter sabulilitoris</name>
    <dbReference type="NCBI Taxonomy" id="1173583"/>
    <lineage>
        <taxon>Bacteria</taxon>
        <taxon>Pseudomonadati</taxon>
        <taxon>Bacteroidota</taxon>
        <taxon>Sphingobacteriia</taxon>
        <taxon>Sphingobacteriales</taxon>
        <taxon>Sphingobacteriaceae</taxon>
        <taxon>Mucilaginibacter</taxon>
    </lineage>
</organism>
<name>A0ABZ0TI45_9SPHI</name>
<protein>
    <submittedName>
        <fullName evidence="3">DUF4468 domain-containing protein</fullName>
    </submittedName>
</protein>
<dbReference type="Gene3D" id="3.30.530.80">
    <property type="match status" value="1"/>
</dbReference>
<proteinExistence type="predicted"/>
<evidence type="ECO:0000313" key="4">
    <source>
        <dbReference type="Proteomes" id="UP001324380"/>
    </source>
</evidence>
<evidence type="ECO:0000256" key="1">
    <source>
        <dbReference type="SAM" id="SignalP"/>
    </source>
</evidence>
<feature type="domain" description="DUF4468" evidence="2">
    <location>
        <begin position="38"/>
        <end position="118"/>
    </location>
</feature>
<sequence>MKITLAFLLLLIPFISKSQASLDSALNRFKYNESNKVFFEKILVTQNSKNEMFKNAQKWIAINYRDYKSVTKIADEVQGVIIYKGISGIKDEISVQKFEYTVELTFKDNKARLRLYDIGNLYYAGPGTNTPIEETLAIQKNRNDNDRDQAAPNINQQYHLFNDLLVDISKAIVRKDDF</sequence>
<feature type="signal peptide" evidence="1">
    <location>
        <begin position="1"/>
        <end position="20"/>
    </location>
</feature>
<gene>
    <name evidence="3" type="ORF">SNE25_21275</name>
</gene>